<dbReference type="InterPro" id="IPR003599">
    <property type="entry name" value="Ig_sub"/>
</dbReference>
<dbReference type="InterPro" id="IPR013783">
    <property type="entry name" value="Ig-like_fold"/>
</dbReference>
<dbReference type="SMART" id="SM00409">
    <property type="entry name" value="IG"/>
    <property type="match status" value="2"/>
</dbReference>
<organism evidence="10 11">
    <name type="scientific">Crassostrea virginica</name>
    <name type="common">Eastern oyster</name>
    <dbReference type="NCBI Taxonomy" id="6565"/>
    <lineage>
        <taxon>Eukaryota</taxon>
        <taxon>Metazoa</taxon>
        <taxon>Spiralia</taxon>
        <taxon>Lophotrochozoa</taxon>
        <taxon>Mollusca</taxon>
        <taxon>Bivalvia</taxon>
        <taxon>Autobranchia</taxon>
        <taxon>Pteriomorphia</taxon>
        <taxon>Ostreida</taxon>
        <taxon>Ostreoidea</taxon>
        <taxon>Ostreidae</taxon>
        <taxon>Crassostrea</taxon>
    </lineage>
</organism>
<evidence type="ECO:0000256" key="7">
    <source>
        <dbReference type="SAM" id="Phobius"/>
    </source>
</evidence>
<dbReference type="Proteomes" id="UP000694844">
    <property type="component" value="Chromosome 3"/>
</dbReference>
<evidence type="ECO:0000256" key="6">
    <source>
        <dbReference type="SAM" id="MobiDB-lite"/>
    </source>
</evidence>
<dbReference type="SUPFAM" id="SSF48726">
    <property type="entry name" value="Immunoglobulin"/>
    <property type="match status" value="2"/>
</dbReference>
<protein>
    <submittedName>
        <fullName evidence="11">Uncharacterized protein LOC111124899</fullName>
    </submittedName>
</protein>
<evidence type="ECO:0000259" key="9">
    <source>
        <dbReference type="PROSITE" id="PS50835"/>
    </source>
</evidence>
<feature type="chain" id="PRO_5034336246" evidence="8">
    <location>
        <begin position="21"/>
        <end position="627"/>
    </location>
</feature>
<dbReference type="GeneID" id="111124899"/>
<dbReference type="InterPro" id="IPR036179">
    <property type="entry name" value="Ig-like_dom_sf"/>
</dbReference>
<dbReference type="AlphaFoldDB" id="A0A8B8D6W1"/>
<evidence type="ECO:0000313" key="11">
    <source>
        <dbReference type="RefSeq" id="XP_022323872.1"/>
    </source>
</evidence>
<dbReference type="GO" id="GO:0050839">
    <property type="term" value="F:cell adhesion molecule binding"/>
    <property type="evidence" value="ECO:0007669"/>
    <property type="project" value="TreeGrafter"/>
</dbReference>
<reference evidence="11" key="1">
    <citation type="submission" date="2025-08" db="UniProtKB">
        <authorList>
            <consortium name="RefSeq"/>
        </authorList>
    </citation>
    <scope>IDENTIFICATION</scope>
    <source>
        <tissue evidence="11">Whole sample</tissue>
    </source>
</reference>
<feature type="domain" description="Ig-like" evidence="9">
    <location>
        <begin position="128"/>
        <end position="205"/>
    </location>
</feature>
<comment type="subcellular location">
    <subcellularLocation>
        <location evidence="1">Membrane</location>
        <topology evidence="1">Single-pass type I membrane protein</topology>
    </subcellularLocation>
</comment>
<feature type="domain" description="Ig-like" evidence="9">
    <location>
        <begin position="217"/>
        <end position="316"/>
    </location>
</feature>
<evidence type="ECO:0000256" key="2">
    <source>
        <dbReference type="ARBA" id="ARBA00023136"/>
    </source>
</evidence>
<keyword evidence="4" id="KW-0325">Glycoprotein</keyword>
<keyword evidence="7" id="KW-0812">Transmembrane</keyword>
<keyword evidence="8" id="KW-0732">Signal</keyword>
<evidence type="ECO:0000256" key="8">
    <source>
        <dbReference type="SAM" id="SignalP"/>
    </source>
</evidence>
<gene>
    <name evidence="11" type="primary">LOC111124899</name>
</gene>
<dbReference type="KEGG" id="cvn:111124899"/>
<dbReference type="PANTHER" id="PTHR11640">
    <property type="entry name" value="NEPHRIN"/>
    <property type="match status" value="1"/>
</dbReference>
<keyword evidence="3" id="KW-1015">Disulfide bond</keyword>
<evidence type="ECO:0000256" key="4">
    <source>
        <dbReference type="ARBA" id="ARBA00023180"/>
    </source>
</evidence>
<dbReference type="PROSITE" id="PS50835">
    <property type="entry name" value="IG_LIKE"/>
    <property type="match status" value="3"/>
</dbReference>
<dbReference type="RefSeq" id="XP_022323872.1">
    <property type="nucleotide sequence ID" value="XM_022468164.1"/>
</dbReference>
<keyword evidence="7" id="KW-1133">Transmembrane helix</keyword>
<feature type="signal peptide" evidence="8">
    <location>
        <begin position="1"/>
        <end position="20"/>
    </location>
</feature>
<feature type="domain" description="Ig-like" evidence="9">
    <location>
        <begin position="23"/>
        <end position="123"/>
    </location>
</feature>
<dbReference type="GO" id="GO:0098609">
    <property type="term" value="P:cell-cell adhesion"/>
    <property type="evidence" value="ECO:0007669"/>
    <property type="project" value="TreeGrafter"/>
</dbReference>
<name>A0A8B8D6W1_CRAVI</name>
<evidence type="ECO:0000256" key="3">
    <source>
        <dbReference type="ARBA" id="ARBA00023157"/>
    </source>
</evidence>
<evidence type="ECO:0000256" key="1">
    <source>
        <dbReference type="ARBA" id="ARBA00004479"/>
    </source>
</evidence>
<feature type="transmembrane region" description="Helical" evidence="7">
    <location>
        <begin position="434"/>
        <end position="458"/>
    </location>
</feature>
<evidence type="ECO:0000256" key="5">
    <source>
        <dbReference type="ARBA" id="ARBA00023319"/>
    </source>
</evidence>
<feature type="compositionally biased region" description="Basic and acidic residues" evidence="6">
    <location>
        <begin position="526"/>
        <end position="545"/>
    </location>
</feature>
<dbReference type="GO" id="GO:0005886">
    <property type="term" value="C:plasma membrane"/>
    <property type="evidence" value="ECO:0007669"/>
    <property type="project" value="TreeGrafter"/>
</dbReference>
<dbReference type="Gene3D" id="2.60.40.10">
    <property type="entry name" value="Immunoglobulins"/>
    <property type="match status" value="3"/>
</dbReference>
<accession>A0A8B8D6W1</accession>
<keyword evidence="10" id="KW-1185">Reference proteome</keyword>
<feature type="region of interest" description="Disordered" evidence="6">
    <location>
        <begin position="505"/>
        <end position="627"/>
    </location>
</feature>
<keyword evidence="2 7" id="KW-0472">Membrane</keyword>
<evidence type="ECO:0000313" key="10">
    <source>
        <dbReference type="Proteomes" id="UP000694844"/>
    </source>
</evidence>
<dbReference type="InterPro" id="IPR051275">
    <property type="entry name" value="Cell_adhesion_signaling"/>
</dbReference>
<dbReference type="OrthoDB" id="6146423at2759"/>
<dbReference type="PANTHER" id="PTHR11640:SF31">
    <property type="entry name" value="IRREGULAR CHIASM C-ROUGHEST PROTEIN-RELATED"/>
    <property type="match status" value="1"/>
</dbReference>
<dbReference type="GO" id="GO:0005911">
    <property type="term" value="C:cell-cell junction"/>
    <property type="evidence" value="ECO:0007669"/>
    <property type="project" value="TreeGrafter"/>
</dbReference>
<keyword evidence="5" id="KW-0393">Immunoglobulin domain</keyword>
<proteinExistence type="predicted"/>
<feature type="compositionally biased region" description="Basic residues" evidence="6">
    <location>
        <begin position="591"/>
        <end position="600"/>
    </location>
</feature>
<dbReference type="InterPro" id="IPR007110">
    <property type="entry name" value="Ig-like_dom"/>
</dbReference>
<sequence length="627" mass="68718">MRVSSSTCVLLMLKFIYADACTPTISGSSSIDLVVGNSHILSCSYTSCTSKRTITWTVNGKSPSASTLTDTYSTSQNSANNTVHNGNSKFTYTPSRPSSSDPNSVKVICMAGSSTYTDSVTVNVQYGPEVVTLNTTSTFNVTEGNPTPQVACHSICNPSCTYKFHKEGSSSSVSSSSVFYRSSIARSYSGFYKCTATNRVSSRISSDRFELNVQYPPAFSLTITPSSYVVEGTVVSFVFKPSTTPGNPPVYEFQQCSHYVGTTFLRHISYSRSSSEVSFTIQNASITDRGTYMCNVTNGIPNPSGDFFVTRSRSLTIQTPPLILMETKEVRETGKNYTLSVDFISLYYLGPEVRWFRIMDDQTGEGAQNSKLDTNSYNVTKDNVTFNIPSYGATLTTKYAGRYVTFVKNGMGDAVVEYVVGLQGNEMETGADKAIIAVGSTFLVLGILAVAVTGFLLYKLYKEKKAAKREYREKHASIFLPPSAHALTTGGEIAGEVNPMDVSLRIENDDDSTPGHLAPDLPSLFDGEKGKDNAIYENNEIKHPENTYGPDPSSKLTSSPLYETPRMVTEEEMRSKLKKNPHPYANEKKSPKPKPAKKPLKPNAKDGDYANFSFKKGQNYENHELKS</sequence>